<evidence type="ECO:0000313" key="3">
    <source>
        <dbReference type="EMBL" id="MBA8956109.1"/>
    </source>
</evidence>
<evidence type="ECO:0000313" key="4">
    <source>
        <dbReference type="Proteomes" id="UP000572680"/>
    </source>
</evidence>
<dbReference type="AlphaFoldDB" id="A0A7W3LXL7"/>
<evidence type="ECO:0000259" key="2">
    <source>
        <dbReference type="Pfam" id="PF07992"/>
    </source>
</evidence>
<dbReference type="InterPro" id="IPR023753">
    <property type="entry name" value="FAD/NAD-binding_dom"/>
</dbReference>
<protein>
    <submittedName>
        <fullName evidence="3">Thioredoxin reductase</fullName>
    </submittedName>
</protein>
<sequence>MSTTEPQDPAAPQAADGGCCGVNACCTDAERSTDPTRTVIEAKTDAGCGCVADRRDDGLPVVVIGAGPTGLAAAAHLAERGLDFQVLEAGPQAGAAIAGWGHVRLFSPWRYDTDAAARRLLEATGWTAPAPDHLPTGAELVRDYLLPLSRVPQLADRIRTGARVLAVTRQGVDVTRTIGRESRPLLVRVRYADGRVQDITARAVIDASGTWGRPNPLGHSGLPAVGEREAAAHITGPLPDVLGRDRSRFAGRHTLVVGMGHSAANTLLALAELARTEPGTRITWAVRGSSVARLYGGGDADGLPARGALGTRLKAAVQSGAIELVRSFTITRLDAPGGPDGGPVAVTGTTPEGERVLTADTVVAATGFRPDLDMLREVRVELDPATEAPVRLAPLIDPNFHSCGTVPPHGERDLAHPEPGLYLVGMKSYGRAPTFLMATGYEQVRSVVAALAGNREAADTVRLDLPETGVCSTDLVTEDRAGNTAAGEADGGCGTSCGTDAAPSGVAEPVEAASCCGSSPEPVALGVGAPAGVGFATGRVHGHSGDAERGDS</sequence>
<dbReference type="Pfam" id="PF07992">
    <property type="entry name" value="Pyr_redox_2"/>
    <property type="match status" value="1"/>
</dbReference>
<dbReference type="PANTHER" id="PTHR43539:SF78">
    <property type="entry name" value="FLAVIN-CONTAINING MONOOXYGENASE"/>
    <property type="match status" value="1"/>
</dbReference>
<dbReference type="RefSeq" id="WP_182848055.1">
    <property type="nucleotide sequence ID" value="NZ_BAAALP010000007.1"/>
</dbReference>
<dbReference type="InterPro" id="IPR036188">
    <property type="entry name" value="FAD/NAD-bd_sf"/>
</dbReference>
<reference evidence="3 4" key="1">
    <citation type="submission" date="2020-08" db="EMBL/GenBank/DDBJ databases">
        <title>Genomic Encyclopedia of Type Strains, Phase IV (KMG-IV): sequencing the most valuable type-strain genomes for metagenomic binning, comparative biology and taxonomic classification.</title>
        <authorList>
            <person name="Goeker M."/>
        </authorList>
    </citation>
    <scope>NUCLEOTIDE SEQUENCE [LARGE SCALE GENOMIC DNA]</scope>
    <source>
        <strain evidence="3 4">DSM 44197</strain>
    </source>
</reference>
<evidence type="ECO:0000256" key="1">
    <source>
        <dbReference type="ARBA" id="ARBA00023002"/>
    </source>
</evidence>
<dbReference type="Proteomes" id="UP000572680">
    <property type="component" value="Unassembled WGS sequence"/>
</dbReference>
<dbReference type="PRINTS" id="PR00411">
    <property type="entry name" value="PNDRDTASEI"/>
</dbReference>
<keyword evidence="1" id="KW-0560">Oxidoreductase</keyword>
<dbReference type="PRINTS" id="PR00368">
    <property type="entry name" value="FADPNR"/>
</dbReference>
<keyword evidence="4" id="KW-1185">Reference proteome</keyword>
<comment type="caution">
    <text evidence="3">The sequence shown here is derived from an EMBL/GenBank/DDBJ whole genome shotgun (WGS) entry which is preliminary data.</text>
</comment>
<dbReference type="GO" id="GO:0004497">
    <property type="term" value="F:monooxygenase activity"/>
    <property type="evidence" value="ECO:0007669"/>
    <property type="project" value="TreeGrafter"/>
</dbReference>
<gene>
    <name evidence="3" type="ORF">HNR61_007791</name>
</gene>
<dbReference type="PANTHER" id="PTHR43539">
    <property type="entry name" value="FLAVIN-BINDING MONOOXYGENASE-LIKE PROTEIN (AFU_ORTHOLOGUE AFUA_4G09220)"/>
    <property type="match status" value="1"/>
</dbReference>
<organism evidence="3 4">
    <name type="scientific">Actinomadura namibiensis</name>
    <dbReference type="NCBI Taxonomy" id="182080"/>
    <lineage>
        <taxon>Bacteria</taxon>
        <taxon>Bacillati</taxon>
        <taxon>Actinomycetota</taxon>
        <taxon>Actinomycetes</taxon>
        <taxon>Streptosporangiales</taxon>
        <taxon>Thermomonosporaceae</taxon>
        <taxon>Actinomadura</taxon>
    </lineage>
</organism>
<accession>A0A7W3LXL7</accession>
<dbReference type="InterPro" id="IPR050982">
    <property type="entry name" value="Auxin_biosynth/cation_transpt"/>
</dbReference>
<dbReference type="Gene3D" id="3.50.50.60">
    <property type="entry name" value="FAD/NAD(P)-binding domain"/>
    <property type="match status" value="1"/>
</dbReference>
<feature type="domain" description="FAD/NAD(P)-binding" evidence="2">
    <location>
        <begin position="61"/>
        <end position="385"/>
    </location>
</feature>
<dbReference type="GO" id="GO:0050660">
    <property type="term" value="F:flavin adenine dinucleotide binding"/>
    <property type="evidence" value="ECO:0007669"/>
    <property type="project" value="TreeGrafter"/>
</dbReference>
<dbReference type="EMBL" id="JACJIA010000014">
    <property type="protein sequence ID" value="MBA8956109.1"/>
    <property type="molecule type" value="Genomic_DNA"/>
</dbReference>
<dbReference type="SUPFAM" id="SSF51905">
    <property type="entry name" value="FAD/NAD(P)-binding domain"/>
    <property type="match status" value="1"/>
</dbReference>
<name>A0A7W3LXL7_ACTNM</name>
<proteinExistence type="predicted"/>